<feature type="region of interest" description="Disordered" evidence="1">
    <location>
        <begin position="41"/>
        <end position="69"/>
    </location>
</feature>
<organism evidence="2 3">
    <name type="scientific">Eleusine coracana subsp. coracana</name>
    <dbReference type="NCBI Taxonomy" id="191504"/>
    <lineage>
        <taxon>Eukaryota</taxon>
        <taxon>Viridiplantae</taxon>
        <taxon>Streptophyta</taxon>
        <taxon>Embryophyta</taxon>
        <taxon>Tracheophyta</taxon>
        <taxon>Spermatophyta</taxon>
        <taxon>Magnoliopsida</taxon>
        <taxon>Liliopsida</taxon>
        <taxon>Poales</taxon>
        <taxon>Poaceae</taxon>
        <taxon>PACMAD clade</taxon>
        <taxon>Chloridoideae</taxon>
        <taxon>Cynodonteae</taxon>
        <taxon>Eleusininae</taxon>
        <taxon>Eleusine</taxon>
    </lineage>
</organism>
<accession>A0AAV5BQ98</accession>
<protein>
    <submittedName>
        <fullName evidence="2">Uncharacterized protein</fullName>
    </submittedName>
</protein>
<name>A0AAV5BQ98_ELECO</name>
<proteinExistence type="predicted"/>
<reference evidence="2" key="2">
    <citation type="submission" date="2021-12" db="EMBL/GenBank/DDBJ databases">
        <title>Resequencing data analysis of finger millet.</title>
        <authorList>
            <person name="Hatakeyama M."/>
            <person name="Aluri S."/>
            <person name="Balachadran M.T."/>
            <person name="Sivarajan S.R."/>
            <person name="Poveda L."/>
            <person name="Shimizu-Inatsugi R."/>
            <person name="Schlapbach R."/>
            <person name="Sreeman S.M."/>
            <person name="Shimizu K.K."/>
        </authorList>
    </citation>
    <scope>NUCLEOTIDE SEQUENCE</scope>
</reference>
<comment type="caution">
    <text evidence="2">The sequence shown here is derived from an EMBL/GenBank/DDBJ whole genome shotgun (WGS) entry which is preliminary data.</text>
</comment>
<evidence type="ECO:0000313" key="2">
    <source>
        <dbReference type="EMBL" id="GJM88515.1"/>
    </source>
</evidence>
<keyword evidence="3" id="KW-1185">Reference proteome</keyword>
<dbReference type="AlphaFoldDB" id="A0AAV5BQ98"/>
<sequence length="179" mass="19152">MEQQHGINSFGEFDTQPAHIAVSMTDTLPLGSRSGMARRFGKEEAEHAGETAEQLDGEDYQGGSTPQCAADHDLGMTTMAFDHGYSGAAGTSTQQDPPDDFITEMVEEMRDAGATIEFKEQVPMLEQEVEDVVLPLPMAGESNTTEHLFAYPRFCGASGVGDTAAGMLGGFAWGDFCLC</sequence>
<dbReference type="EMBL" id="BQKI01000002">
    <property type="protein sequence ID" value="GJM88515.1"/>
    <property type="molecule type" value="Genomic_DNA"/>
</dbReference>
<gene>
    <name evidence="2" type="primary">ga04587</name>
    <name evidence="2" type="ORF">PR202_ga04587</name>
</gene>
<evidence type="ECO:0000313" key="3">
    <source>
        <dbReference type="Proteomes" id="UP001054889"/>
    </source>
</evidence>
<reference evidence="2" key="1">
    <citation type="journal article" date="2018" name="DNA Res.">
        <title>Multiple hybrid de novo genome assembly of finger millet, an orphan allotetraploid crop.</title>
        <authorList>
            <person name="Hatakeyama M."/>
            <person name="Aluri S."/>
            <person name="Balachadran M.T."/>
            <person name="Sivarajan S.R."/>
            <person name="Patrignani A."/>
            <person name="Gruter S."/>
            <person name="Poveda L."/>
            <person name="Shimizu-Inatsugi R."/>
            <person name="Baeten J."/>
            <person name="Francoijs K.J."/>
            <person name="Nataraja K.N."/>
            <person name="Reddy Y.A.N."/>
            <person name="Phadnis S."/>
            <person name="Ravikumar R.L."/>
            <person name="Schlapbach R."/>
            <person name="Sreeman S.M."/>
            <person name="Shimizu K.K."/>
        </authorList>
    </citation>
    <scope>NUCLEOTIDE SEQUENCE</scope>
</reference>
<feature type="compositionally biased region" description="Basic and acidic residues" evidence="1">
    <location>
        <begin position="41"/>
        <end position="50"/>
    </location>
</feature>
<dbReference type="Proteomes" id="UP001054889">
    <property type="component" value="Unassembled WGS sequence"/>
</dbReference>
<evidence type="ECO:0000256" key="1">
    <source>
        <dbReference type="SAM" id="MobiDB-lite"/>
    </source>
</evidence>